<dbReference type="Proteomes" id="UP000038040">
    <property type="component" value="Unplaced"/>
</dbReference>
<proteinExistence type="predicted"/>
<gene>
    <name evidence="4" type="ORF">DME_LOCUS2401</name>
</gene>
<dbReference type="AlphaFoldDB" id="A0A0N4UKV9"/>
<evidence type="ECO:0000256" key="3">
    <source>
        <dbReference type="ARBA" id="ARBA00023186"/>
    </source>
</evidence>
<evidence type="ECO:0000256" key="1">
    <source>
        <dbReference type="ARBA" id="ARBA00004496"/>
    </source>
</evidence>
<organism evidence="5 7">
    <name type="scientific">Dracunculus medinensis</name>
    <name type="common">Guinea worm</name>
    <dbReference type="NCBI Taxonomy" id="318479"/>
    <lineage>
        <taxon>Eukaryota</taxon>
        <taxon>Metazoa</taxon>
        <taxon>Ecdysozoa</taxon>
        <taxon>Nematoda</taxon>
        <taxon>Chromadorea</taxon>
        <taxon>Rhabditida</taxon>
        <taxon>Spirurina</taxon>
        <taxon>Dracunculoidea</taxon>
        <taxon>Dracunculidae</taxon>
        <taxon>Dracunculus</taxon>
    </lineage>
</organism>
<dbReference type="STRING" id="318479.A0A0N4UKV9"/>
<comment type="subcellular location">
    <subcellularLocation>
        <location evidence="1">Cytoplasm</location>
    </subcellularLocation>
</comment>
<evidence type="ECO:0000313" key="5">
    <source>
        <dbReference type="Proteomes" id="UP000038040"/>
    </source>
</evidence>
<dbReference type="OrthoDB" id="20282at2759"/>
<evidence type="ECO:0000313" key="7">
    <source>
        <dbReference type="WBParaSite" id="DME_0000839501-mRNA-1"/>
    </source>
</evidence>
<evidence type="ECO:0000313" key="4">
    <source>
        <dbReference type="EMBL" id="VDN52428.1"/>
    </source>
</evidence>
<dbReference type="GO" id="GO:0005737">
    <property type="term" value="C:cytoplasm"/>
    <property type="evidence" value="ECO:0007669"/>
    <property type="project" value="UniProtKB-SubCell"/>
</dbReference>
<protein>
    <submittedName>
        <fullName evidence="7">P53 and DNA damage-regulated protein 1</fullName>
    </submittedName>
</protein>
<accession>A0A0N4UKV9</accession>
<evidence type="ECO:0000313" key="6">
    <source>
        <dbReference type="Proteomes" id="UP000274756"/>
    </source>
</evidence>
<keyword evidence="3" id="KW-0143">Chaperone</keyword>
<dbReference type="WBParaSite" id="DME_0000839501-mRNA-1">
    <property type="protein sequence ID" value="DME_0000839501-mRNA-1"/>
    <property type="gene ID" value="DME_0000839501"/>
</dbReference>
<dbReference type="InterPro" id="IPR030482">
    <property type="entry name" value="PDRG1"/>
</dbReference>
<evidence type="ECO:0000256" key="2">
    <source>
        <dbReference type="ARBA" id="ARBA00022490"/>
    </source>
</evidence>
<dbReference type="Proteomes" id="UP000274756">
    <property type="component" value="Unassembled WGS sequence"/>
</dbReference>
<keyword evidence="2" id="KW-0963">Cytoplasm</keyword>
<dbReference type="PANTHER" id="PTHR21162">
    <property type="entry name" value="P53 AND DNA DAMAGE-REGULATED PROTEIN"/>
    <property type="match status" value="1"/>
</dbReference>
<reference evidence="7" key="1">
    <citation type="submission" date="2017-02" db="UniProtKB">
        <authorList>
            <consortium name="WormBaseParasite"/>
        </authorList>
    </citation>
    <scope>IDENTIFICATION</scope>
</reference>
<dbReference type="EMBL" id="UYYG01000059">
    <property type="protein sequence ID" value="VDN52428.1"/>
    <property type="molecule type" value="Genomic_DNA"/>
</dbReference>
<name>A0A0N4UKV9_DRAME</name>
<keyword evidence="6" id="KW-1185">Reference proteome</keyword>
<reference evidence="4 6" key="2">
    <citation type="submission" date="2018-11" db="EMBL/GenBank/DDBJ databases">
        <authorList>
            <consortium name="Pathogen Informatics"/>
        </authorList>
    </citation>
    <scope>NUCLEOTIDE SEQUENCE [LARGE SCALE GENOMIC DNA]</scope>
</reference>
<sequence>MLKDMEKLKKTEESSYMVKRLAEYEQLGQGIIMGKRALVELDERRQKCREAARNLRNRKEKQWTLILNLCSLKGEHSWVCFGNTLFVKLPTEQSIKFIEDDMKIIDETVDSTREELKRRVNELRVMESQKDLEQLGFHLKSVC</sequence>
<dbReference type="CDD" id="cd22860">
    <property type="entry name" value="PDRG1"/>
    <property type="match status" value="1"/>
</dbReference>
<dbReference type="PANTHER" id="PTHR21162:SF0">
    <property type="entry name" value="P53 AND DNA DAMAGE-REGULATED PROTEIN 1"/>
    <property type="match status" value="1"/>
</dbReference>